<dbReference type="OrthoDB" id="75720at2759"/>
<gene>
    <name evidence="1" type="ORF">EPI10_025661</name>
</gene>
<evidence type="ECO:0000313" key="2">
    <source>
        <dbReference type="Proteomes" id="UP000325315"/>
    </source>
</evidence>
<dbReference type="Proteomes" id="UP000325315">
    <property type="component" value="Unassembled WGS sequence"/>
</dbReference>
<name>A0A5B6W2K0_9ROSI</name>
<dbReference type="EMBL" id="SMMG02000005">
    <property type="protein sequence ID" value="KAA3475483.1"/>
    <property type="molecule type" value="Genomic_DNA"/>
</dbReference>
<evidence type="ECO:0000313" key="1">
    <source>
        <dbReference type="EMBL" id="KAA3475483.1"/>
    </source>
</evidence>
<sequence>MHTEVLHVMTRAEYSKQEVSIFFDIIFMCQHYLLYPAKKATFRSKLEREGKEPLVKSLDETASENKEDHTSEFVVKQTNYASLQNICTY</sequence>
<accession>A0A5B6W2K0</accession>
<dbReference type="AlphaFoldDB" id="A0A5B6W2K0"/>
<organism evidence="1 2">
    <name type="scientific">Gossypium australe</name>
    <dbReference type="NCBI Taxonomy" id="47621"/>
    <lineage>
        <taxon>Eukaryota</taxon>
        <taxon>Viridiplantae</taxon>
        <taxon>Streptophyta</taxon>
        <taxon>Embryophyta</taxon>
        <taxon>Tracheophyta</taxon>
        <taxon>Spermatophyta</taxon>
        <taxon>Magnoliopsida</taxon>
        <taxon>eudicotyledons</taxon>
        <taxon>Gunneridae</taxon>
        <taxon>Pentapetalae</taxon>
        <taxon>rosids</taxon>
        <taxon>malvids</taxon>
        <taxon>Malvales</taxon>
        <taxon>Malvaceae</taxon>
        <taxon>Malvoideae</taxon>
        <taxon>Gossypium</taxon>
    </lineage>
</organism>
<protein>
    <submittedName>
        <fullName evidence="1">Cystinosin-like protein</fullName>
    </submittedName>
</protein>
<proteinExistence type="predicted"/>
<comment type="caution">
    <text evidence="1">The sequence shown here is derived from an EMBL/GenBank/DDBJ whole genome shotgun (WGS) entry which is preliminary data.</text>
</comment>
<keyword evidence="2" id="KW-1185">Reference proteome</keyword>
<reference evidence="2" key="1">
    <citation type="journal article" date="2019" name="Plant Biotechnol. J.">
        <title>Genome sequencing of the Australian wild diploid species Gossypium australe highlights disease resistance and delayed gland morphogenesis.</title>
        <authorList>
            <person name="Cai Y."/>
            <person name="Cai X."/>
            <person name="Wang Q."/>
            <person name="Wang P."/>
            <person name="Zhang Y."/>
            <person name="Cai C."/>
            <person name="Xu Y."/>
            <person name="Wang K."/>
            <person name="Zhou Z."/>
            <person name="Wang C."/>
            <person name="Geng S."/>
            <person name="Li B."/>
            <person name="Dong Q."/>
            <person name="Hou Y."/>
            <person name="Wang H."/>
            <person name="Ai P."/>
            <person name="Liu Z."/>
            <person name="Yi F."/>
            <person name="Sun M."/>
            <person name="An G."/>
            <person name="Cheng J."/>
            <person name="Zhang Y."/>
            <person name="Shi Q."/>
            <person name="Xie Y."/>
            <person name="Shi X."/>
            <person name="Chang Y."/>
            <person name="Huang F."/>
            <person name="Chen Y."/>
            <person name="Hong S."/>
            <person name="Mi L."/>
            <person name="Sun Q."/>
            <person name="Zhang L."/>
            <person name="Zhou B."/>
            <person name="Peng R."/>
            <person name="Zhang X."/>
            <person name="Liu F."/>
        </authorList>
    </citation>
    <scope>NUCLEOTIDE SEQUENCE [LARGE SCALE GENOMIC DNA]</scope>
    <source>
        <strain evidence="2">cv. PA1801</strain>
    </source>
</reference>